<keyword evidence="6" id="KW-1185">Reference proteome</keyword>
<evidence type="ECO:0000256" key="2">
    <source>
        <dbReference type="ARBA" id="ARBA00022630"/>
    </source>
</evidence>
<organism evidence="5 6">
    <name type="scientific">Thermohalobacter berrensis</name>
    <dbReference type="NCBI Taxonomy" id="99594"/>
    <lineage>
        <taxon>Bacteria</taxon>
        <taxon>Bacillati</taxon>
        <taxon>Bacillota</taxon>
        <taxon>Tissierellia</taxon>
        <taxon>Tissierellales</taxon>
        <taxon>Thermohalobacteraceae</taxon>
        <taxon>Thermohalobacter</taxon>
    </lineage>
</organism>
<gene>
    <name evidence="5" type="ORF">BET03_01540</name>
</gene>
<dbReference type="AlphaFoldDB" id="A0A419TAN0"/>
<name>A0A419TAN0_9FIRM</name>
<dbReference type="SUPFAM" id="SSF51905">
    <property type="entry name" value="FAD/NAD(P)-binding domain"/>
    <property type="match status" value="1"/>
</dbReference>
<evidence type="ECO:0000313" key="6">
    <source>
        <dbReference type="Proteomes" id="UP000284177"/>
    </source>
</evidence>
<evidence type="ECO:0000313" key="5">
    <source>
        <dbReference type="EMBL" id="RKD34538.1"/>
    </source>
</evidence>
<dbReference type="Proteomes" id="UP000284177">
    <property type="component" value="Unassembled WGS sequence"/>
</dbReference>
<dbReference type="RefSeq" id="WP_120166539.1">
    <property type="nucleotide sequence ID" value="NZ_MCIB01000001.1"/>
</dbReference>
<dbReference type="EMBL" id="MCIB01000001">
    <property type="protein sequence ID" value="RKD34538.1"/>
    <property type="molecule type" value="Genomic_DNA"/>
</dbReference>
<dbReference type="InterPro" id="IPR036188">
    <property type="entry name" value="FAD/NAD-bd_sf"/>
</dbReference>
<feature type="domain" description="MnmG N-terminal" evidence="4">
    <location>
        <begin position="4"/>
        <end position="222"/>
    </location>
</feature>
<keyword evidence="2" id="KW-0285">Flavoprotein</keyword>
<keyword evidence="3" id="KW-0274">FAD</keyword>
<proteinExistence type="predicted"/>
<dbReference type="Pfam" id="PF01134">
    <property type="entry name" value="GIDA"/>
    <property type="match status" value="2"/>
</dbReference>
<dbReference type="Gene3D" id="3.50.50.60">
    <property type="entry name" value="FAD/NAD(P)-binding domain"/>
    <property type="match status" value="2"/>
</dbReference>
<reference evidence="5 6" key="1">
    <citation type="submission" date="2016-08" db="EMBL/GenBank/DDBJ databases">
        <title>Novel Firmicutes and Novel Genomes.</title>
        <authorList>
            <person name="Poppleton D.I."/>
            <person name="Gribaldo S."/>
        </authorList>
    </citation>
    <scope>NUCLEOTIDE SEQUENCE [LARGE SCALE GENOMIC DNA]</scope>
    <source>
        <strain evidence="5 6">CTT3</strain>
    </source>
</reference>
<dbReference type="InterPro" id="IPR040131">
    <property type="entry name" value="MnmG_N"/>
</dbReference>
<accession>A0A419TAN0</accession>
<evidence type="ECO:0000256" key="3">
    <source>
        <dbReference type="ARBA" id="ARBA00022827"/>
    </source>
</evidence>
<comment type="caution">
    <text evidence="5">The sequence shown here is derived from an EMBL/GenBank/DDBJ whole genome shotgun (WGS) entry which is preliminary data.</text>
</comment>
<comment type="cofactor">
    <cofactor evidence="1">
        <name>FAD</name>
        <dbReference type="ChEBI" id="CHEBI:57692"/>
    </cofactor>
</comment>
<evidence type="ECO:0000256" key="1">
    <source>
        <dbReference type="ARBA" id="ARBA00001974"/>
    </source>
</evidence>
<dbReference type="OrthoDB" id="2181at2"/>
<evidence type="ECO:0000259" key="4">
    <source>
        <dbReference type="Pfam" id="PF01134"/>
    </source>
</evidence>
<protein>
    <submittedName>
        <fullName evidence="5">FAD-dependent oxidoreductase</fullName>
    </submittedName>
</protein>
<feature type="domain" description="MnmG N-terminal" evidence="4">
    <location>
        <begin position="274"/>
        <end position="351"/>
    </location>
</feature>
<sequence length="426" mass="46974">MTRVIVIGGGWSGCAAAIAATKAGAEVILLEKTDMLLGLGNVGGIMRNNGRYTAAEENIYLGGGELFQITDAVSRHTNVNFPGHKHASLYDVTKVEPRVRRLLNELEIDVRLMVRAVDVEKEENSIKGIILSDNKKIEGDVFIETTGSTGPMGNCLKYGNGCSMCILRCPSFGPRISISKRAGIEDILGQRGDESYGAFSGSCKLNKDSLSKEIQNKLNEKGVVVLPVPKEDVKLDKLDLKVCQQYALKEFAENVVILDTGHAKLMTPFYPLEKLRKIKGLENARYEDPYSGGKGNSVRYLSIAPRNNNMKVLGIDNLLCAGEKSGLFVGHTEAIVTGTLAGHNSVRLSLGMPLLELPRNIAIGDLIAYANERIKTKEGLKKRYTFAGSEYFERMKKQGLYTIDKEKIQKRIDRMNLLNIYNEKLL</sequence>